<dbReference type="InterPro" id="IPR036397">
    <property type="entry name" value="RNaseH_sf"/>
</dbReference>
<protein>
    <recommendedName>
        <fullName evidence="3">Reverse transcriptase RNase H-like domain-containing protein</fullName>
    </recommendedName>
</protein>
<dbReference type="AlphaFoldDB" id="A0A445L182"/>
<gene>
    <name evidence="1" type="ORF">D0Y65_009967</name>
</gene>
<sequence>MVPSSTVVGGDRRWRPIVGKGWHVCVARDKGLISIDFKEVNKVGSGAGIVLEGPDRVVVEQSLKFNFSLTHNQAKDPQLAKYLEKIKELAHLFGRFEPDHLLRANNDKDDILSKLGSSKKHGLLVQFIEFGGLSVDKMEAAKCIKEATRYVPIRGKLYHRGLSQPLLRCLALAQATVIVTEVHEGVKATDKVILNGLKTHFQQARESWVDEVPLVLWSYCTTLHSSIHEVPFTLVYGTNAMILIEVVKPMFQVDTFEEERFDVDRLVDLDTIGEMQGVA</sequence>
<dbReference type="GO" id="GO:0003676">
    <property type="term" value="F:nucleic acid binding"/>
    <property type="evidence" value="ECO:0007669"/>
    <property type="project" value="InterPro"/>
</dbReference>
<evidence type="ECO:0000313" key="2">
    <source>
        <dbReference type="Proteomes" id="UP000289340"/>
    </source>
</evidence>
<dbReference type="Proteomes" id="UP000289340">
    <property type="component" value="Chromosome 4"/>
</dbReference>
<keyword evidence="2" id="KW-1185">Reference proteome</keyword>
<comment type="caution">
    <text evidence="1">The sequence shown here is derived from an EMBL/GenBank/DDBJ whole genome shotgun (WGS) entry which is preliminary data.</text>
</comment>
<dbReference type="Gene3D" id="3.30.420.10">
    <property type="entry name" value="Ribonuclease H-like superfamily/Ribonuclease H"/>
    <property type="match status" value="1"/>
</dbReference>
<dbReference type="EMBL" id="QZWG01000004">
    <property type="protein sequence ID" value="RZC16899.1"/>
    <property type="molecule type" value="Genomic_DNA"/>
</dbReference>
<proteinExistence type="predicted"/>
<reference evidence="1 2" key="1">
    <citation type="submission" date="2018-09" db="EMBL/GenBank/DDBJ databases">
        <title>A high-quality reference genome of wild soybean provides a powerful tool to mine soybean genomes.</title>
        <authorList>
            <person name="Xie M."/>
            <person name="Chung C.Y.L."/>
            <person name="Li M.-W."/>
            <person name="Wong F.-L."/>
            <person name="Chan T.-F."/>
            <person name="Lam H.-M."/>
        </authorList>
    </citation>
    <scope>NUCLEOTIDE SEQUENCE [LARGE SCALE GENOMIC DNA]</scope>
    <source>
        <strain evidence="2">cv. W05</strain>
        <tissue evidence="1">Hypocotyl of etiolated seedlings</tissue>
    </source>
</reference>
<evidence type="ECO:0000313" key="1">
    <source>
        <dbReference type="EMBL" id="RZC16899.1"/>
    </source>
</evidence>
<accession>A0A445L182</accession>
<name>A0A445L182_GLYSO</name>
<dbReference type="PANTHER" id="PTHR48475:SF2">
    <property type="entry name" value="RIBONUCLEASE H"/>
    <property type="match status" value="1"/>
</dbReference>
<evidence type="ECO:0008006" key="3">
    <source>
        <dbReference type="Google" id="ProtNLM"/>
    </source>
</evidence>
<organism evidence="1 2">
    <name type="scientific">Glycine soja</name>
    <name type="common">Wild soybean</name>
    <dbReference type="NCBI Taxonomy" id="3848"/>
    <lineage>
        <taxon>Eukaryota</taxon>
        <taxon>Viridiplantae</taxon>
        <taxon>Streptophyta</taxon>
        <taxon>Embryophyta</taxon>
        <taxon>Tracheophyta</taxon>
        <taxon>Spermatophyta</taxon>
        <taxon>Magnoliopsida</taxon>
        <taxon>eudicotyledons</taxon>
        <taxon>Gunneridae</taxon>
        <taxon>Pentapetalae</taxon>
        <taxon>rosids</taxon>
        <taxon>fabids</taxon>
        <taxon>Fabales</taxon>
        <taxon>Fabaceae</taxon>
        <taxon>Papilionoideae</taxon>
        <taxon>50 kb inversion clade</taxon>
        <taxon>NPAAA clade</taxon>
        <taxon>indigoferoid/millettioid clade</taxon>
        <taxon>Phaseoleae</taxon>
        <taxon>Glycine</taxon>
        <taxon>Glycine subgen. Soja</taxon>
    </lineage>
</organism>
<dbReference type="PANTHER" id="PTHR48475">
    <property type="entry name" value="RIBONUCLEASE H"/>
    <property type="match status" value="1"/>
</dbReference>